<proteinExistence type="inferred from homology"/>
<keyword evidence="4" id="KW-0539">Nucleus</keyword>
<sequence length="363" mass="40071">MGLADSRKRAKLSHDPNNTLWSRSTTNFGHKILTAHGWTPGDYLGIQDAPHARLHTEANASHIRVALREDNLGLGAKRKSGQSDGQCTGLDAFQDLLGRLNGKTEVDLEKEQKSRDDLKRAIYTGNRWGSVRFVSGGLLVGDEIQKLADDEANRLQSSVLTKSDGRAGISLHLKKDEGAKKTALETKPVNAPDKILSSRRVRRRIPLESEGPDHPSPVSAEDSEADDCNEPKGCIHSPAEIQSLHAALENLGSKPSDPGKTQRKTDRKRRKQGMELRRAAKMCRRAQESNEDTAKGAQESLQVESLDTSLVILPSVAQPETTRHRSESIIVGGRHAVRQRYIQHKKMAMMDSKALNEILMIKS</sequence>
<name>A0A1W5CRU3_9LECA</name>
<reference evidence="11" key="1">
    <citation type="submission" date="2017-03" db="EMBL/GenBank/DDBJ databases">
        <authorList>
            <person name="Sharma R."/>
            <person name="Thines M."/>
        </authorList>
    </citation>
    <scope>NUCLEOTIDE SEQUENCE [LARGE SCALE GENOMIC DNA]</scope>
</reference>
<evidence type="ECO:0000256" key="2">
    <source>
        <dbReference type="ARBA" id="ARBA00022517"/>
    </source>
</evidence>
<feature type="domain" description="G-patch" evidence="9">
    <location>
        <begin position="25"/>
        <end position="79"/>
    </location>
</feature>
<feature type="region of interest" description="Disordered" evidence="8">
    <location>
        <begin position="249"/>
        <end position="300"/>
    </location>
</feature>
<evidence type="ECO:0000313" key="11">
    <source>
        <dbReference type="Proteomes" id="UP000192927"/>
    </source>
</evidence>
<comment type="subcellular location">
    <subcellularLocation>
        <location evidence="1">Nucleus</location>
        <location evidence="1">Nucleolus</location>
    </subcellularLocation>
</comment>
<dbReference type="Proteomes" id="UP000192927">
    <property type="component" value="Unassembled WGS sequence"/>
</dbReference>
<evidence type="ECO:0000313" key="10">
    <source>
        <dbReference type="EMBL" id="SLM33465.1"/>
    </source>
</evidence>
<evidence type="ECO:0000256" key="4">
    <source>
        <dbReference type="ARBA" id="ARBA00023242"/>
    </source>
</evidence>
<evidence type="ECO:0000256" key="3">
    <source>
        <dbReference type="ARBA" id="ARBA00022552"/>
    </source>
</evidence>
<evidence type="ECO:0000256" key="8">
    <source>
        <dbReference type="SAM" id="MobiDB-lite"/>
    </source>
</evidence>
<dbReference type="SMART" id="SM00443">
    <property type="entry name" value="G_patch"/>
    <property type="match status" value="1"/>
</dbReference>
<dbReference type="PANTHER" id="PTHR23149">
    <property type="entry name" value="G PATCH DOMAIN CONTAINING PROTEIN"/>
    <property type="match status" value="1"/>
</dbReference>
<evidence type="ECO:0000259" key="9">
    <source>
        <dbReference type="PROSITE" id="PS50174"/>
    </source>
</evidence>
<dbReference type="AlphaFoldDB" id="A0A1W5CRU3"/>
<comment type="similarity">
    <text evidence="5">Belongs to the PINX1 family.</text>
</comment>
<dbReference type="GO" id="GO:0006364">
    <property type="term" value="P:rRNA processing"/>
    <property type="evidence" value="ECO:0007669"/>
    <property type="project" value="UniProtKB-KW"/>
</dbReference>
<accession>A0A1W5CRU3</accession>
<evidence type="ECO:0000256" key="6">
    <source>
        <dbReference type="ARBA" id="ARBA00041961"/>
    </source>
</evidence>
<keyword evidence="3" id="KW-0698">rRNA processing</keyword>
<organism evidence="10 11">
    <name type="scientific">Lasallia pustulata</name>
    <dbReference type="NCBI Taxonomy" id="136370"/>
    <lineage>
        <taxon>Eukaryota</taxon>
        <taxon>Fungi</taxon>
        <taxon>Dikarya</taxon>
        <taxon>Ascomycota</taxon>
        <taxon>Pezizomycotina</taxon>
        <taxon>Lecanoromycetes</taxon>
        <taxon>OSLEUM clade</taxon>
        <taxon>Umbilicariomycetidae</taxon>
        <taxon>Umbilicariales</taxon>
        <taxon>Umbilicariaceae</taxon>
        <taxon>Lasallia</taxon>
    </lineage>
</organism>
<keyword evidence="11" id="KW-1185">Reference proteome</keyword>
<evidence type="ECO:0000256" key="5">
    <source>
        <dbReference type="ARBA" id="ARBA00038007"/>
    </source>
</evidence>
<dbReference type="Pfam" id="PF01585">
    <property type="entry name" value="G-patch"/>
    <property type="match status" value="1"/>
</dbReference>
<dbReference type="InterPro" id="IPR050656">
    <property type="entry name" value="PINX1"/>
</dbReference>
<evidence type="ECO:0000256" key="7">
    <source>
        <dbReference type="ARBA" id="ARBA00043878"/>
    </source>
</evidence>
<dbReference type="GO" id="GO:0005730">
    <property type="term" value="C:nucleolus"/>
    <property type="evidence" value="ECO:0007669"/>
    <property type="project" value="UniProtKB-SubCell"/>
</dbReference>
<dbReference type="EMBL" id="FWEW01000043">
    <property type="protein sequence ID" value="SLM33465.1"/>
    <property type="molecule type" value="Genomic_DNA"/>
</dbReference>
<dbReference type="PROSITE" id="PS50174">
    <property type="entry name" value="G_PATCH"/>
    <property type="match status" value="1"/>
</dbReference>
<evidence type="ECO:0000256" key="1">
    <source>
        <dbReference type="ARBA" id="ARBA00004604"/>
    </source>
</evidence>
<protein>
    <recommendedName>
        <fullName evidence="6">PinX1-related protein 1</fullName>
    </recommendedName>
</protein>
<dbReference type="GO" id="GO:0003676">
    <property type="term" value="F:nucleic acid binding"/>
    <property type="evidence" value="ECO:0007669"/>
    <property type="project" value="InterPro"/>
</dbReference>
<feature type="compositionally biased region" description="Basic and acidic residues" evidence="8">
    <location>
        <begin position="285"/>
        <end position="294"/>
    </location>
</feature>
<feature type="region of interest" description="Disordered" evidence="8">
    <location>
        <begin position="181"/>
        <end position="235"/>
    </location>
</feature>
<keyword evidence="2" id="KW-0690">Ribosome biogenesis</keyword>
<dbReference type="InterPro" id="IPR000467">
    <property type="entry name" value="G_patch_dom"/>
</dbReference>
<feature type="compositionally biased region" description="Basic residues" evidence="8">
    <location>
        <begin position="261"/>
        <end position="271"/>
    </location>
</feature>
<dbReference type="PANTHER" id="PTHR23149:SF31">
    <property type="entry name" value="PROTEIN PXR1"/>
    <property type="match status" value="1"/>
</dbReference>
<comment type="function">
    <text evidence="7">Involved in rRNA-processing at A0, A1 and A2 sites and negatively regulates telomerase.</text>
</comment>